<evidence type="ECO:0000256" key="1">
    <source>
        <dbReference type="SAM" id="MobiDB-lite"/>
    </source>
</evidence>
<name>A0ABP8YDH2_9ACTN</name>
<dbReference type="RefSeq" id="WP_345525119.1">
    <property type="nucleotide sequence ID" value="NZ_BAABKN010000005.1"/>
</dbReference>
<feature type="region of interest" description="Disordered" evidence="1">
    <location>
        <begin position="1"/>
        <end position="22"/>
    </location>
</feature>
<gene>
    <name evidence="2" type="ORF">GCM10023350_06340</name>
</gene>
<dbReference type="EMBL" id="BAABKN010000005">
    <property type="protein sequence ID" value="GAA4726337.1"/>
    <property type="molecule type" value="Genomic_DNA"/>
</dbReference>
<reference evidence="3" key="1">
    <citation type="journal article" date="2019" name="Int. J. Syst. Evol. Microbiol.">
        <title>The Global Catalogue of Microorganisms (GCM) 10K type strain sequencing project: providing services to taxonomists for standard genome sequencing and annotation.</title>
        <authorList>
            <consortium name="The Broad Institute Genomics Platform"/>
            <consortium name="The Broad Institute Genome Sequencing Center for Infectious Disease"/>
            <person name="Wu L."/>
            <person name="Ma J."/>
        </authorList>
    </citation>
    <scope>NUCLEOTIDE SEQUENCE [LARGE SCALE GENOMIC DNA]</scope>
    <source>
        <strain evidence="3">JCM 18532</strain>
    </source>
</reference>
<proteinExistence type="predicted"/>
<comment type="caution">
    <text evidence="2">The sequence shown here is derived from an EMBL/GenBank/DDBJ whole genome shotgun (WGS) entry which is preliminary data.</text>
</comment>
<evidence type="ECO:0000313" key="3">
    <source>
        <dbReference type="Proteomes" id="UP001499882"/>
    </source>
</evidence>
<accession>A0ABP8YDH2</accession>
<feature type="compositionally biased region" description="Basic and acidic residues" evidence="1">
    <location>
        <begin position="1"/>
        <end position="18"/>
    </location>
</feature>
<protein>
    <recommendedName>
        <fullName evidence="4">Toxin-antitoxin system HicB family antitoxin</fullName>
    </recommendedName>
</protein>
<dbReference type="Proteomes" id="UP001499882">
    <property type="component" value="Unassembled WGS sequence"/>
</dbReference>
<organism evidence="2 3">
    <name type="scientific">Nocardioides endophyticus</name>
    <dbReference type="NCBI Taxonomy" id="1353775"/>
    <lineage>
        <taxon>Bacteria</taxon>
        <taxon>Bacillati</taxon>
        <taxon>Actinomycetota</taxon>
        <taxon>Actinomycetes</taxon>
        <taxon>Propionibacteriales</taxon>
        <taxon>Nocardioidaceae</taxon>
        <taxon>Nocardioides</taxon>
    </lineage>
</organism>
<evidence type="ECO:0000313" key="2">
    <source>
        <dbReference type="EMBL" id="GAA4726337.1"/>
    </source>
</evidence>
<sequence length="67" mass="7100">MSRPDPRKGVAGKTHDRGANPVRGVRVDLELWEAAAERAAGDGINRNAAIVALLRGYVAGSIHLPKT</sequence>
<keyword evidence="3" id="KW-1185">Reference proteome</keyword>
<evidence type="ECO:0008006" key="4">
    <source>
        <dbReference type="Google" id="ProtNLM"/>
    </source>
</evidence>